<dbReference type="CDD" id="cd17923">
    <property type="entry name" value="DEXHc_Hrq1-like"/>
    <property type="match status" value="1"/>
</dbReference>
<feature type="domain" description="Helicase C-terminal" evidence="6">
    <location>
        <begin position="735"/>
        <end position="891"/>
    </location>
</feature>
<evidence type="ECO:0000259" key="4">
    <source>
        <dbReference type="PROSITE" id="PS50053"/>
    </source>
</evidence>
<evidence type="ECO:0000256" key="2">
    <source>
        <dbReference type="ARBA" id="ARBA00022840"/>
    </source>
</evidence>
<evidence type="ECO:0000259" key="6">
    <source>
        <dbReference type="PROSITE" id="PS51194"/>
    </source>
</evidence>
<dbReference type="GO" id="GO:0003676">
    <property type="term" value="F:nucleic acid binding"/>
    <property type="evidence" value="ECO:0007669"/>
    <property type="project" value="InterPro"/>
</dbReference>
<dbReference type="PANTHER" id="PTHR47957:SF3">
    <property type="entry name" value="ATP-DEPENDENT HELICASE HRQ1"/>
    <property type="match status" value="1"/>
</dbReference>
<dbReference type="InterPro" id="IPR029071">
    <property type="entry name" value="Ubiquitin-like_domsf"/>
</dbReference>
<reference evidence="7" key="1">
    <citation type="submission" date="2024-03" db="EMBL/GenBank/DDBJ databases">
        <title>WGS assembly of Saponaria officinalis var. Norfolk2.</title>
        <authorList>
            <person name="Jenkins J."/>
            <person name="Shu S."/>
            <person name="Grimwood J."/>
            <person name="Barry K."/>
            <person name="Goodstein D."/>
            <person name="Schmutz J."/>
            <person name="Leebens-Mack J."/>
            <person name="Osbourn A."/>
        </authorList>
    </citation>
    <scope>NUCLEOTIDE SEQUENCE [LARGE SCALE GENOMIC DNA]</scope>
    <source>
        <strain evidence="7">JIC</strain>
    </source>
</reference>
<dbReference type="GO" id="GO:0036297">
    <property type="term" value="P:interstrand cross-link repair"/>
    <property type="evidence" value="ECO:0007669"/>
    <property type="project" value="TreeGrafter"/>
</dbReference>
<dbReference type="InterPro" id="IPR055227">
    <property type="entry name" value="HRQ1_WHD"/>
</dbReference>
<feature type="domain" description="Helicase ATP-binding" evidence="5">
    <location>
        <begin position="510"/>
        <end position="690"/>
    </location>
</feature>
<evidence type="ECO:0000259" key="5">
    <source>
        <dbReference type="PROSITE" id="PS51192"/>
    </source>
</evidence>
<dbReference type="InterPro" id="IPR001650">
    <property type="entry name" value="Helicase_C-like"/>
</dbReference>
<evidence type="ECO:0000313" key="7">
    <source>
        <dbReference type="EMBL" id="KAK9684447.1"/>
    </source>
</evidence>
<dbReference type="Gene3D" id="3.10.20.90">
    <property type="entry name" value="Phosphatidylinositol 3-kinase Catalytic Subunit, Chain A, domain 1"/>
    <property type="match status" value="1"/>
</dbReference>
<dbReference type="Proteomes" id="UP001443914">
    <property type="component" value="Unassembled WGS sequence"/>
</dbReference>
<dbReference type="InterPro" id="IPR027417">
    <property type="entry name" value="P-loop_NTPase"/>
</dbReference>
<keyword evidence="1" id="KW-0547">Nucleotide-binding</keyword>
<dbReference type="SUPFAM" id="SSF52540">
    <property type="entry name" value="P-loop containing nucleoside triphosphate hydrolases"/>
    <property type="match status" value="1"/>
</dbReference>
<feature type="compositionally biased region" description="Polar residues" evidence="3">
    <location>
        <begin position="116"/>
        <end position="129"/>
    </location>
</feature>
<keyword evidence="8" id="KW-1185">Reference proteome</keyword>
<comment type="caution">
    <text evidence="7">The sequence shown here is derived from an EMBL/GenBank/DDBJ whole genome shotgun (WGS) entry which is preliminary data.</text>
</comment>
<gene>
    <name evidence="7" type="ORF">RND81_10G210900</name>
</gene>
<dbReference type="Gene3D" id="3.40.50.300">
    <property type="entry name" value="P-loop containing nucleotide triphosphate hydrolases"/>
    <property type="match status" value="2"/>
</dbReference>
<dbReference type="AlphaFoldDB" id="A0AAW1I766"/>
<evidence type="ECO:0000256" key="1">
    <source>
        <dbReference type="ARBA" id="ARBA00022741"/>
    </source>
</evidence>
<dbReference type="Pfam" id="PF00271">
    <property type="entry name" value="Helicase_C"/>
    <property type="match status" value="1"/>
</dbReference>
<dbReference type="FunFam" id="3.40.50.300:FF:001137">
    <property type="entry name" value="DEAD/DEAH box helicase"/>
    <property type="match status" value="1"/>
</dbReference>
<accession>A0AAW1I766</accession>
<evidence type="ECO:0000256" key="3">
    <source>
        <dbReference type="SAM" id="MobiDB-lite"/>
    </source>
</evidence>
<dbReference type="SMART" id="SM00490">
    <property type="entry name" value="HELICc"/>
    <property type="match status" value="1"/>
</dbReference>
<proteinExistence type="predicted"/>
<evidence type="ECO:0000313" key="8">
    <source>
        <dbReference type="Proteomes" id="UP001443914"/>
    </source>
</evidence>
<dbReference type="EMBL" id="JBDFQZ010000010">
    <property type="protein sequence ID" value="KAK9684447.1"/>
    <property type="molecule type" value="Genomic_DNA"/>
</dbReference>
<name>A0AAW1I766_SAPOF</name>
<protein>
    <submittedName>
        <fullName evidence="7">Uncharacterized protein</fullName>
    </submittedName>
</protein>
<dbReference type="Pfam" id="PF00270">
    <property type="entry name" value="DEAD"/>
    <property type="match status" value="1"/>
</dbReference>
<feature type="region of interest" description="Disordered" evidence="3">
    <location>
        <begin position="110"/>
        <end position="129"/>
    </location>
</feature>
<dbReference type="Pfam" id="PF09369">
    <property type="entry name" value="MZB"/>
    <property type="match status" value="1"/>
</dbReference>
<feature type="domain" description="Ubiquitin-like" evidence="4">
    <location>
        <begin position="32"/>
        <end position="109"/>
    </location>
</feature>
<dbReference type="PROSITE" id="PS50053">
    <property type="entry name" value="UBIQUITIN_2"/>
    <property type="match status" value="1"/>
</dbReference>
<sequence>MFHLMFDARQNLNQPSIAQLLLTHIKMKEKEVEIMVKSLSGESITIFISPSKTIADLKLLLFSSFPPAFSSSNFHLFLRGAKVAMESQIGSLPINAGDFIAFMPFTKKGKRRNLPPQETASSSQTSLPTARSEVAEAAWRDMMEDLSYLNNASTCEQPPKSTCVDFSNKIEGAKISAKSTNNLSRKRGRMSISEIKGRFDEELIHSVLQSSRKHTFDKDVSERFLKVLESVDCLLDLKTGKCVLSSEASMQDCSQASSSCFCPDWLKKLVKGFTFLNILTGFLQVQHETVTFEYVNDSLDKLLELGFCVSMEDLKCLSDVCPKLVYFVDQEAESTQSVDAIIICNLSGGKRDQAGGNRMSAGKAVRMSTIISSINKRQTLFRENLEEGLRLSVREGNYADKNNVSMEQLIASIKKVGPSSHEKAAARDKSSSRSHAVNLRCCETHPLSPWSMLEHLKEGLGSKGQIVHAEEINARVADFTEILDELSANTKSALDALGITKLYSHQAMSIKASLCGKNVVVATMTSSGKSLCYNVPVLEALSQDMLSCALYLFPTKALAQDQLRALLAMTERFEHLNVGVYDGDTSQAQRNWLRDNARMLITNPDMLHLSILPFHGQFQRIIANLKFVIIDEAHVYKGAFGCHTALILRRLQRLCSHVYGSDPSFVFSTATSANPREHVMELANLPTVEVIDKDGSPSGPKLFILWNPLVCKRTVPQAGNKKRIVVTGQLSPIVEVSCLLAEFVQHGLRSIAFCKTRKLCELVLSYAREILQDTAPHLVNSICAYRAGYIAEDRRRIESELFSGKLCGVAATNALELGIDVGHIDATLHLGFPGSVASLWQQAGRSGRRGKQSIAVYVAFEGPLDQYFMKNPLKLFRSPIECCHVDSQNPMVLQQHLNCAAIEHPLSLIYDEKYFGSGLNSGVAALESRGYLSADPSRDSLDRIWNYIGPEKSPSRAISIRAIESEKYKVIDKQTDEVLEEIEESRAFFQVYEGAVYLNQGKTYLVKELDVSSKVAVCQKADLKYYTKTRDYTDIDVVGGHLAYPPRASKTEVGATTATTTSCKVTTTWFGFRRICKGSNKVLDTVDLVLPKYSYDSQAVWIRVPPSVKSAVEIRDLSFRSGLHAASHAVLNVVPLYIICDSSDIAPECANPYETRNFPARILLYDQRPGGTGISMRIQPIFKDLLTAALDMLTSCHCSVDTGCPNCVHNLRCQEYNELLHKDAAIMIIKGVLAAEDLFSGVNLVPEETVGA</sequence>
<dbReference type="Pfam" id="PF22982">
    <property type="entry name" value="WHD_HRQ1"/>
    <property type="match status" value="1"/>
</dbReference>
<dbReference type="InterPro" id="IPR011545">
    <property type="entry name" value="DEAD/DEAH_box_helicase_dom"/>
</dbReference>
<dbReference type="PROSITE" id="PS51194">
    <property type="entry name" value="HELICASE_CTER"/>
    <property type="match status" value="1"/>
</dbReference>
<organism evidence="7 8">
    <name type="scientific">Saponaria officinalis</name>
    <name type="common">Common soapwort</name>
    <name type="synonym">Lychnis saponaria</name>
    <dbReference type="NCBI Taxonomy" id="3572"/>
    <lineage>
        <taxon>Eukaryota</taxon>
        <taxon>Viridiplantae</taxon>
        <taxon>Streptophyta</taxon>
        <taxon>Embryophyta</taxon>
        <taxon>Tracheophyta</taxon>
        <taxon>Spermatophyta</taxon>
        <taxon>Magnoliopsida</taxon>
        <taxon>eudicotyledons</taxon>
        <taxon>Gunneridae</taxon>
        <taxon>Pentapetalae</taxon>
        <taxon>Caryophyllales</taxon>
        <taxon>Caryophyllaceae</taxon>
        <taxon>Caryophylleae</taxon>
        <taxon>Saponaria</taxon>
    </lineage>
</organism>
<keyword evidence="2" id="KW-0067">ATP-binding</keyword>
<dbReference type="GO" id="GO:0006289">
    <property type="term" value="P:nucleotide-excision repair"/>
    <property type="evidence" value="ECO:0007669"/>
    <property type="project" value="TreeGrafter"/>
</dbReference>
<dbReference type="InterPro" id="IPR014001">
    <property type="entry name" value="Helicase_ATP-bd"/>
</dbReference>
<dbReference type="SMART" id="SM00487">
    <property type="entry name" value="DEXDc"/>
    <property type="match status" value="1"/>
</dbReference>
<dbReference type="GO" id="GO:0005634">
    <property type="term" value="C:nucleus"/>
    <property type="evidence" value="ECO:0007669"/>
    <property type="project" value="TreeGrafter"/>
</dbReference>
<dbReference type="SUPFAM" id="SSF54236">
    <property type="entry name" value="Ubiquitin-like"/>
    <property type="match status" value="1"/>
</dbReference>
<dbReference type="CDD" id="cd18797">
    <property type="entry name" value="SF2_C_Hrq"/>
    <property type="match status" value="1"/>
</dbReference>
<dbReference type="PANTHER" id="PTHR47957">
    <property type="entry name" value="ATP-DEPENDENT HELICASE HRQ1"/>
    <property type="match status" value="1"/>
</dbReference>
<dbReference type="InterPro" id="IPR000626">
    <property type="entry name" value="Ubiquitin-like_dom"/>
</dbReference>
<dbReference type="GO" id="GO:0043138">
    <property type="term" value="F:3'-5' DNA helicase activity"/>
    <property type="evidence" value="ECO:0007669"/>
    <property type="project" value="TreeGrafter"/>
</dbReference>
<dbReference type="GO" id="GO:0005524">
    <property type="term" value="F:ATP binding"/>
    <property type="evidence" value="ECO:0007669"/>
    <property type="project" value="UniProtKB-KW"/>
</dbReference>
<dbReference type="InterPro" id="IPR018973">
    <property type="entry name" value="MZB"/>
</dbReference>
<dbReference type="PROSITE" id="PS51192">
    <property type="entry name" value="HELICASE_ATP_BIND_1"/>
    <property type="match status" value="1"/>
</dbReference>